<feature type="domain" description="Reverse transcriptase" evidence="1">
    <location>
        <begin position="1"/>
        <end position="132"/>
    </location>
</feature>
<gene>
    <name evidence="2" type="ORF">L1049_022759</name>
</gene>
<dbReference type="SUPFAM" id="SSF56672">
    <property type="entry name" value="DNA/RNA polymerases"/>
    <property type="match status" value="1"/>
</dbReference>
<proteinExistence type="predicted"/>
<dbReference type="PANTHER" id="PTHR33116">
    <property type="entry name" value="REVERSE TRANSCRIPTASE ZINC-BINDING DOMAIN-CONTAINING PROTEIN-RELATED-RELATED"/>
    <property type="match status" value="1"/>
</dbReference>
<organism evidence="2 3">
    <name type="scientific">Liquidambar formosana</name>
    <name type="common">Formosan gum</name>
    <dbReference type="NCBI Taxonomy" id="63359"/>
    <lineage>
        <taxon>Eukaryota</taxon>
        <taxon>Viridiplantae</taxon>
        <taxon>Streptophyta</taxon>
        <taxon>Embryophyta</taxon>
        <taxon>Tracheophyta</taxon>
        <taxon>Spermatophyta</taxon>
        <taxon>Magnoliopsida</taxon>
        <taxon>eudicotyledons</taxon>
        <taxon>Gunneridae</taxon>
        <taxon>Pentapetalae</taxon>
        <taxon>Saxifragales</taxon>
        <taxon>Altingiaceae</taxon>
        <taxon>Liquidambar</taxon>
    </lineage>
</organism>
<dbReference type="Proteomes" id="UP001415857">
    <property type="component" value="Unassembled WGS sequence"/>
</dbReference>
<keyword evidence="3" id="KW-1185">Reference proteome</keyword>
<dbReference type="EMBL" id="JBBPBK010000011">
    <property type="protein sequence ID" value="KAK9275492.1"/>
    <property type="molecule type" value="Genomic_DNA"/>
</dbReference>
<dbReference type="InterPro" id="IPR043502">
    <property type="entry name" value="DNA/RNA_pol_sf"/>
</dbReference>
<reference evidence="2 3" key="1">
    <citation type="journal article" date="2024" name="Plant J.">
        <title>Genome sequences and population genomics reveal climatic adaptation and genomic divergence between two closely related sweetgum species.</title>
        <authorList>
            <person name="Xu W.Q."/>
            <person name="Ren C.Q."/>
            <person name="Zhang X.Y."/>
            <person name="Comes H.P."/>
            <person name="Liu X.H."/>
            <person name="Li Y.G."/>
            <person name="Kettle C.J."/>
            <person name="Jalonen R."/>
            <person name="Gaisberger H."/>
            <person name="Ma Y.Z."/>
            <person name="Qiu Y.X."/>
        </authorList>
    </citation>
    <scope>NUCLEOTIDE SEQUENCE [LARGE SCALE GENOMIC DNA]</scope>
    <source>
        <strain evidence="2">Hangzhou</strain>
    </source>
</reference>
<evidence type="ECO:0000259" key="1">
    <source>
        <dbReference type="PROSITE" id="PS50878"/>
    </source>
</evidence>
<sequence length="312" mass="34827">MFQLIRGSRGVRQGNPLSPLLFCLAEEVLSKAIHQLVLTKKLLPISSPRGGLAPTHLLYADDVLIFCRGSMFCINNVLDLLDKYGLNSGQIVNRAKSKVLLGKAALHRSQQILVATGMQSESFPFTYLGVPLFKGKPKRKFLQPIADKIRSKLEGWQGHFLSIAGRIQLVQSVIIPMLLHTMAVYIWPSSLLKEMQQWIRNFIWASSTSKRKLVFINWDLVCSPKSEGGLGLRNLKAINQAAILKLGWFIITSDSPCALFLRCRFKISSMVSLASYKSSSVWGGLKDALQVLSFHGQWIIGDGKTVNFWLGK</sequence>
<evidence type="ECO:0000313" key="3">
    <source>
        <dbReference type="Proteomes" id="UP001415857"/>
    </source>
</evidence>
<dbReference type="InterPro" id="IPR000477">
    <property type="entry name" value="RT_dom"/>
</dbReference>
<dbReference type="PANTHER" id="PTHR33116:SF80">
    <property type="entry name" value="REVERSE TRANSCRIPTASE ZINC-BINDING DOMAIN-CONTAINING PROTEIN"/>
    <property type="match status" value="1"/>
</dbReference>
<dbReference type="PROSITE" id="PS50878">
    <property type="entry name" value="RT_POL"/>
    <property type="match status" value="1"/>
</dbReference>
<name>A0AAP0REC1_LIQFO</name>
<dbReference type="AlphaFoldDB" id="A0AAP0REC1"/>
<protein>
    <recommendedName>
        <fullName evidence="1">Reverse transcriptase domain-containing protein</fullName>
    </recommendedName>
</protein>
<accession>A0AAP0REC1</accession>
<evidence type="ECO:0000313" key="2">
    <source>
        <dbReference type="EMBL" id="KAK9275492.1"/>
    </source>
</evidence>
<comment type="caution">
    <text evidence="2">The sequence shown here is derived from an EMBL/GenBank/DDBJ whole genome shotgun (WGS) entry which is preliminary data.</text>
</comment>
<dbReference type="Pfam" id="PF00078">
    <property type="entry name" value="RVT_1"/>
    <property type="match status" value="1"/>
</dbReference>